<keyword evidence="3" id="KW-1185">Reference proteome</keyword>
<name>A0A1H3WWB2_9EURY</name>
<dbReference type="AlphaFoldDB" id="A0A1H3WWB2"/>
<feature type="region of interest" description="Disordered" evidence="1">
    <location>
        <begin position="30"/>
        <end position="108"/>
    </location>
</feature>
<sequence>MSNRVEELESQVAELQAAVDGLTEELVETRERLRQLESDEGVDNSRTPEPRESSGVEVDDHDTPDPAAETDADETVDAEADAEPETDSAADADTEDDDGSDGNDIIVA</sequence>
<evidence type="ECO:0000313" key="2">
    <source>
        <dbReference type="EMBL" id="SDZ91041.1"/>
    </source>
</evidence>
<evidence type="ECO:0000313" key="3">
    <source>
        <dbReference type="Proteomes" id="UP000236755"/>
    </source>
</evidence>
<dbReference type="EMBL" id="FNQT01000001">
    <property type="protein sequence ID" value="SDZ91041.1"/>
    <property type="molecule type" value="Genomic_DNA"/>
</dbReference>
<feature type="compositionally biased region" description="Acidic residues" evidence="1">
    <location>
        <begin position="57"/>
        <end position="101"/>
    </location>
</feature>
<dbReference type="Pfam" id="PF24362">
    <property type="entry name" value="DUF7518"/>
    <property type="match status" value="1"/>
</dbReference>
<reference evidence="2 3" key="1">
    <citation type="submission" date="2016-10" db="EMBL/GenBank/DDBJ databases">
        <authorList>
            <person name="de Groot N.N."/>
        </authorList>
    </citation>
    <scope>NUCLEOTIDE SEQUENCE [LARGE SCALE GENOMIC DNA]</scope>
    <source>
        <strain evidence="2 3">CGMCC 1.8712</strain>
    </source>
</reference>
<evidence type="ECO:0000256" key="1">
    <source>
        <dbReference type="SAM" id="MobiDB-lite"/>
    </source>
</evidence>
<dbReference type="STRING" id="555874.SAMN04488065_1167"/>
<dbReference type="Proteomes" id="UP000236755">
    <property type="component" value="Unassembled WGS sequence"/>
</dbReference>
<gene>
    <name evidence="2" type="ORF">SAMN04488065_1167</name>
</gene>
<dbReference type="InterPro" id="IPR055940">
    <property type="entry name" value="DUF7518"/>
</dbReference>
<dbReference type="RefSeq" id="WP_092632806.1">
    <property type="nucleotide sequence ID" value="NZ_FNQT01000001.1"/>
</dbReference>
<protein>
    <recommendedName>
        <fullName evidence="4">Chromosome segregation protein SMC</fullName>
    </recommendedName>
</protein>
<evidence type="ECO:0008006" key="4">
    <source>
        <dbReference type="Google" id="ProtNLM"/>
    </source>
</evidence>
<accession>A0A1H3WWB2</accession>
<organism evidence="2 3">
    <name type="scientific">Haloplanus vescus</name>
    <dbReference type="NCBI Taxonomy" id="555874"/>
    <lineage>
        <taxon>Archaea</taxon>
        <taxon>Methanobacteriati</taxon>
        <taxon>Methanobacteriota</taxon>
        <taxon>Stenosarchaea group</taxon>
        <taxon>Halobacteria</taxon>
        <taxon>Halobacteriales</taxon>
        <taxon>Haloferacaceae</taxon>
        <taxon>Haloplanus</taxon>
    </lineage>
</organism>
<proteinExistence type="predicted"/>